<feature type="domain" description="3-keto-alpha-glucoside-1,2-lyase/3-keto-2-hydroxy-glucal hydratase" evidence="1">
    <location>
        <begin position="28"/>
        <end position="279"/>
    </location>
</feature>
<dbReference type="Gene3D" id="2.60.120.560">
    <property type="entry name" value="Exo-inulinase, domain 1"/>
    <property type="match status" value="1"/>
</dbReference>
<sequence length="289" mass="33014">MNILKSLGFESLIFFLIVFNVHGQDDTWKNLLDEDLSQWDRFMGVPHYSIEGLKDIPKGNGMEGTPLGLNNDPLNVFSVKRIDGELVLYISGQIYGGLTSKERYGNYHLKMDFKWGVKKWEPRLNDKRDNGILYHCNGPHGAFWNVWMKSQEFQVQEGDMGDYFGLAGAVNRTKAVRDEDGFYAYNPDGEAVVLGTVMEGDKMYRCVRTQNHEKPNGEWNSLELICFNGKSWHIVNGQVVMVLEKALEKTEEGFQPVVSGKLQIQSEAAEAFYRNIKIKTLDNLPDFLK</sequence>
<dbReference type="InterPro" id="IPR010496">
    <property type="entry name" value="AL/BT2_dom"/>
</dbReference>
<dbReference type="Pfam" id="PF06439">
    <property type="entry name" value="3keto-disac_hyd"/>
    <property type="match status" value="1"/>
</dbReference>
<comment type="caution">
    <text evidence="2">The sequence shown here is derived from an EMBL/GenBank/DDBJ whole genome shotgun (WGS) entry which is preliminary data.</text>
</comment>
<protein>
    <submittedName>
        <fullName evidence="2">DUF1080 domain-containing protein</fullName>
    </submittedName>
</protein>
<dbReference type="Proteomes" id="UP001597526">
    <property type="component" value="Unassembled WGS sequence"/>
</dbReference>
<dbReference type="RefSeq" id="WP_377766891.1">
    <property type="nucleotide sequence ID" value="NZ_JBHULB010000013.1"/>
</dbReference>
<accession>A0ABW5MX61</accession>
<keyword evidence="3" id="KW-1185">Reference proteome</keyword>
<evidence type="ECO:0000313" key="2">
    <source>
        <dbReference type="EMBL" id="MFD2587353.1"/>
    </source>
</evidence>
<dbReference type="EMBL" id="JBHULB010000013">
    <property type="protein sequence ID" value="MFD2587353.1"/>
    <property type="molecule type" value="Genomic_DNA"/>
</dbReference>
<reference evidence="3" key="1">
    <citation type="journal article" date="2019" name="Int. J. Syst. Evol. Microbiol.">
        <title>The Global Catalogue of Microorganisms (GCM) 10K type strain sequencing project: providing services to taxonomists for standard genome sequencing and annotation.</title>
        <authorList>
            <consortium name="The Broad Institute Genomics Platform"/>
            <consortium name="The Broad Institute Genome Sequencing Center for Infectious Disease"/>
            <person name="Wu L."/>
            <person name="Ma J."/>
        </authorList>
    </citation>
    <scope>NUCLEOTIDE SEQUENCE [LARGE SCALE GENOMIC DNA]</scope>
    <source>
        <strain evidence="3">KCTC 52368</strain>
    </source>
</reference>
<proteinExistence type="predicted"/>
<organism evidence="2 3">
    <name type="scientific">Croceitalea marina</name>
    <dbReference type="NCBI Taxonomy" id="1775166"/>
    <lineage>
        <taxon>Bacteria</taxon>
        <taxon>Pseudomonadati</taxon>
        <taxon>Bacteroidota</taxon>
        <taxon>Flavobacteriia</taxon>
        <taxon>Flavobacteriales</taxon>
        <taxon>Flavobacteriaceae</taxon>
        <taxon>Croceitalea</taxon>
    </lineage>
</organism>
<name>A0ABW5MX61_9FLAO</name>
<gene>
    <name evidence="2" type="ORF">ACFSQJ_10450</name>
</gene>
<evidence type="ECO:0000259" key="1">
    <source>
        <dbReference type="Pfam" id="PF06439"/>
    </source>
</evidence>
<evidence type="ECO:0000313" key="3">
    <source>
        <dbReference type="Proteomes" id="UP001597526"/>
    </source>
</evidence>